<sequence length="42" mass="4669">MCTESVVVCLILCLNRLVDRSCCEVMDKFEGSVSCLSLIKLD</sequence>
<accession>A0A0S1MJB5</accession>
<evidence type="ECO:0000313" key="2">
    <source>
        <dbReference type="EMBL" id="ALL40966.1"/>
    </source>
</evidence>
<reference evidence="2" key="1">
    <citation type="submission" date="2015-07" db="EMBL/GenBank/DDBJ databases">
        <title>Elucidating the P. pachyrhizi secretome and potential effectors.</title>
        <authorList>
            <person name="de Carvalho M.C.C.G."/>
            <person name="Nascimento L.C."/>
            <person name="Darben L.M."/>
            <person name="Polizel-Podanosqui A.M."/>
            <person name="Lopes-Caitar V.S."/>
            <person name="Rocha C.S."/>
            <person name="Qi M."/>
            <person name="Carazolle M."/>
            <person name="Kuwahara M.K."/>
            <person name="Pereira G.A.G."/>
            <person name="Abdelnoor R.V."/>
            <person name="Whitham S.A."/>
            <person name="Marcelino-Guimaraes F.C."/>
        </authorList>
    </citation>
    <scope>NUCLEOTIDE SEQUENCE</scope>
</reference>
<keyword evidence="1" id="KW-0732">Signal</keyword>
<evidence type="ECO:0000256" key="1">
    <source>
        <dbReference type="SAM" id="SignalP"/>
    </source>
</evidence>
<dbReference type="AlphaFoldDB" id="A0A0S1MJB5"/>
<dbReference type="EMBL" id="KT246875">
    <property type="protein sequence ID" value="ALL40966.1"/>
    <property type="molecule type" value="mRNA"/>
</dbReference>
<feature type="signal peptide" evidence="1">
    <location>
        <begin position="1"/>
        <end position="23"/>
    </location>
</feature>
<protein>
    <submittedName>
        <fullName evidence="2">Uncharacterized protein</fullName>
    </submittedName>
</protein>
<feature type="chain" id="PRO_5006589017" evidence="1">
    <location>
        <begin position="24"/>
        <end position="42"/>
    </location>
</feature>
<organism evidence="2">
    <name type="scientific">Phakopsora pachyrhizi</name>
    <name type="common">Asian soybean rust disease fungus</name>
    <dbReference type="NCBI Taxonomy" id="170000"/>
    <lineage>
        <taxon>Eukaryota</taxon>
        <taxon>Fungi</taxon>
        <taxon>Dikarya</taxon>
        <taxon>Basidiomycota</taxon>
        <taxon>Pucciniomycotina</taxon>
        <taxon>Pucciniomycetes</taxon>
        <taxon>Pucciniales</taxon>
        <taxon>Phakopsoraceae</taxon>
        <taxon>Phakopsora</taxon>
    </lineage>
</organism>
<proteinExistence type="evidence at transcript level"/>
<name>A0A0S1MJB5_PHAPC</name>